<dbReference type="OrthoDB" id="2296986at2"/>
<name>Q5FHX6_LACAC</name>
<proteinExistence type="predicted"/>
<dbReference type="BioCyc" id="LACI272621:G1G49-1854-MONOMER"/>
<dbReference type="RefSeq" id="WP_003549573.1">
    <property type="nucleotide sequence ID" value="NC_006814.3"/>
</dbReference>
<dbReference type="EMBL" id="CP000033">
    <property type="protein sequence ID" value="AAV43698.1"/>
    <property type="molecule type" value="Genomic_DNA"/>
</dbReference>
<reference evidence="1 2" key="1">
    <citation type="journal article" date="2005" name="Proc. Natl. Acad. Sci. U.S.A.">
        <title>Complete genome sequence of the probiotic lactic acid bacterium Lactobacillus acidophilus NCFM.</title>
        <authorList>
            <person name="Altermann E."/>
            <person name="Russell W.M."/>
            <person name="Azcarate-Peril M.A."/>
            <person name="Barrangou R."/>
            <person name="Buck B.L."/>
            <person name="McAuliffe O."/>
            <person name="Souther N."/>
            <person name="Dobson A."/>
            <person name="Duong T."/>
            <person name="Callanan M."/>
            <person name="Lick S."/>
            <person name="Hamrick A."/>
            <person name="Cano R."/>
            <person name="Klaenhammer T.R."/>
        </authorList>
    </citation>
    <scope>NUCLEOTIDE SEQUENCE [LARGE SCALE GENOMIC DNA]</scope>
    <source>
        <strain evidence="2">ATCC 700396 / NCK56 / N2 / NCFM</strain>
    </source>
</reference>
<evidence type="ECO:0000313" key="2">
    <source>
        <dbReference type="Proteomes" id="UP000006381"/>
    </source>
</evidence>
<accession>Q5FHX6</accession>
<keyword evidence="2" id="KW-1185">Reference proteome</keyword>
<dbReference type="KEGG" id="lac:LBA1900"/>
<dbReference type="Proteomes" id="UP000006381">
    <property type="component" value="Chromosome"/>
</dbReference>
<organism evidence="2">
    <name type="scientific">Lactobacillus acidophilus (strain ATCC 700396 / NCK56 / N2 / NCFM)</name>
    <dbReference type="NCBI Taxonomy" id="272621"/>
    <lineage>
        <taxon>Bacteria</taxon>
        <taxon>Bacillati</taxon>
        <taxon>Bacillota</taxon>
        <taxon>Bacilli</taxon>
        <taxon>Lactobacillales</taxon>
        <taxon>Lactobacillaceae</taxon>
        <taxon>Lactobacillus</taxon>
    </lineage>
</organism>
<sequence length="47" mass="5211">MTNKKQEKENKLHIINVNNDDSLSAGICGPDGCVLDWSKADKGEKHE</sequence>
<protein>
    <submittedName>
        <fullName evidence="1">Uncharacterized protein</fullName>
    </submittedName>
</protein>
<evidence type="ECO:0000313" key="1">
    <source>
        <dbReference type="EMBL" id="AAV43698.1"/>
    </source>
</evidence>
<dbReference type="AlphaFoldDB" id="Q5FHX6"/>
<dbReference type="GeneID" id="93290963"/>
<dbReference type="PATRIC" id="fig|272621.13.peg.1805"/>
<dbReference type="HOGENOM" id="CLU_3119104_0_0_9"/>
<gene>
    <name evidence="1" type="ordered locus">LBA1900</name>
</gene>